<proteinExistence type="predicted"/>
<name>A0AA38UBG6_9AGAR</name>
<dbReference type="Proteomes" id="UP001163846">
    <property type="component" value="Unassembled WGS sequence"/>
</dbReference>
<organism evidence="2 3">
    <name type="scientific">Lentinula raphanica</name>
    <dbReference type="NCBI Taxonomy" id="153919"/>
    <lineage>
        <taxon>Eukaryota</taxon>
        <taxon>Fungi</taxon>
        <taxon>Dikarya</taxon>
        <taxon>Basidiomycota</taxon>
        <taxon>Agaricomycotina</taxon>
        <taxon>Agaricomycetes</taxon>
        <taxon>Agaricomycetidae</taxon>
        <taxon>Agaricales</taxon>
        <taxon>Marasmiineae</taxon>
        <taxon>Omphalotaceae</taxon>
        <taxon>Lentinula</taxon>
    </lineage>
</organism>
<reference evidence="2" key="1">
    <citation type="submission" date="2022-08" db="EMBL/GenBank/DDBJ databases">
        <authorList>
            <consortium name="DOE Joint Genome Institute"/>
            <person name="Min B."/>
            <person name="Riley R."/>
            <person name="Sierra-Patev S."/>
            <person name="Naranjo-Ortiz M."/>
            <person name="Looney B."/>
            <person name="Konkel Z."/>
            <person name="Slot J.C."/>
            <person name="Sakamoto Y."/>
            <person name="Steenwyk J.L."/>
            <person name="Rokas A."/>
            <person name="Carro J."/>
            <person name="Camarero S."/>
            <person name="Ferreira P."/>
            <person name="Molpeceres G."/>
            <person name="Ruiz-Duenas F.J."/>
            <person name="Serrano A."/>
            <person name="Henrissat B."/>
            <person name="Drula E."/>
            <person name="Hughes K.W."/>
            <person name="Mata J.L."/>
            <person name="Ishikawa N.K."/>
            <person name="Vargas-Isla R."/>
            <person name="Ushijima S."/>
            <person name="Smith C.A."/>
            <person name="Ahrendt S."/>
            <person name="Andreopoulos W."/>
            <person name="He G."/>
            <person name="Labutti K."/>
            <person name="Lipzen A."/>
            <person name="Ng V."/>
            <person name="Sandor L."/>
            <person name="Barry K."/>
            <person name="Martinez A.T."/>
            <person name="Xiao Y."/>
            <person name="Gibbons J.G."/>
            <person name="Terashima K."/>
            <person name="Hibbett D.S."/>
            <person name="Grigoriev I.V."/>
        </authorList>
    </citation>
    <scope>NUCLEOTIDE SEQUENCE</scope>
    <source>
        <strain evidence="2">TFB9207</strain>
    </source>
</reference>
<sequence>MPFHPFCQKQAFSFALLAFVIFELVFAVHSAAVPTEMHLAARTKVRALIDPGEPASRYTRVVPGSDLMGQRRSIGQELLPLIRDFLPLAYDWSLSYLPPSLYVTGADTYSFTFSASSSDESDDRLKNMGTGIITIIKKDPIRGYIRWRQYDKGSDSLVKKLDDKQEALKNLLKLYQPFLQEREDAAEKHKYVISYSALETTSLVTVSRPIIDRREWVTCIRDVIVASVKHLGFAQDLSNNQFVPINTAYLYQLKSSAGNPYCLLPFSVTLPESRALLHGTIDLRLRDEPSKKIVLKGTVEWKSKDKEPYELDMLTIREIARLAQIKITPGVSYRVTYTTAAPGPGYQCFKDRWKPTTDFEGSAQAAIAKALGIEPYDAVSATGAKLNVYTKGSEYSIPFATAEAQVPEKQKSGHLLFRWGQKNSDGESGPVVEVVWDGSEGSTEVDVHHCAEMWKALGLPEGHS</sequence>
<evidence type="ECO:0000256" key="1">
    <source>
        <dbReference type="SAM" id="SignalP"/>
    </source>
</evidence>
<comment type="caution">
    <text evidence="2">The sequence shown here is derived from an EMBL/GenBank/DDBJ whole genome shotgun (WGS) entry which is preliminary data.</text>
</comment>
<keyword evidence="3" id="KW-1185">Reference proteome</keyword>
<dbReference type="EMBL" id="MU806388">
    <property type="protein sequence ID" value="KAJ3835680.1"/>
    <property type="molecule type" value="Genomic_DNA"/>
</dbReference>
<feature type="chain" id="PRO_5041279857" evidence="1">
    <location>
        <begin position="28"/>
        <end position="464"/>
    </location>
</feature>
<accession>A0AA38UBG6</accession>
<evidence type="ECO:0000313" key="2">
    <source>
        <dbReference type="EMBL" id="KAJ3835680.1"/>
    </source>
</evidence>
<dbReference type="AlphaFoldDB" id="A0AA38UBG6"/>
<keyword evidence="1" id="KW-0732">Signal</keyword>
<feature type="signal peptide" evidence="1">
    <location>
        <begin position="1"/>
        <end position="27"/>
    </location>
</feature>
<protein>
    <submittedName>
        <fullName evidence="2">Uncharacterized protein</fullName>
    </submittedName>
</protein>
<gene>
    <name evidence="2" type="ORF">F5878DRAFT_727337</name>
</gene>
<evidence type="ECO:0000313" key="3">
    <source>
        <dbReference type="Proteomes" id="UP001163846"/>
    </source>
</evidence>